<dbReference type="InterPro" id="IPR005119">
    <property type="entry name" value="LysR_subst-bd"/>
</dbReference>
<keyword evidence="3" id="KW-0238">DNA-binding</keyword>
<dbReference type="Proteomes" id="UP000198866">
    <property type="component" value="Unassembled WGS sequence"/>
</dbReference>
<keyword evidence="4" id="KW-0804">Transcription</keyword>
<dbReference type="PANTHER" id="PTHR30419:SF14">
    <property type="entry name" value="LYSR FAMILY TRANSCRIPTIONAL REGULATOR"/>
    <property type="match status" value="1"/>
</dbReference>
<evidence type="ECO:0000256" key="3">
    <source>
        <dbReference type="ARBA" id="ARBA00023125"/>
    </source>
</evidence>
<comment type="similarity">
    <text evidence="1">Belongs to the LysR transcriptional regulatory family.</text>
</comment>
<dbReference type="GO" id="GO:0003700">
    <property type="term" value="F:DNA-binding transcription factor activity"/>
    <property type="evidence" value="ECO:0007669"/>
    <property type="project" value="InterPro"/>
</dbReference>
<dbReference type="RefSeq" id="WP_090868028.1">
    <property type="nucleotide sequence ID" value="NZ_FNYE01000015.1"/>
</dbReference>
<proteinExistence type="inferred from homology"/>
<dbReference type="InterPro" id="IPR050950">
    <property type="entry name" value="HTH-type_LysR_regulators"/>
</dbReference>
<protein>
    <submittedName>
        <fullName evidence="6">Transcriptional regulator, LysR family</fullName>
    </submittedName>
</protein>
<dbReference type="InterPro" id="IPR000847">
    <property type="entry name" value="LysR_HTH_N"/>
</dbReference>
<keyword evidence="2" id="KW-0805">Transcription regulation</keyword>
<evidence type="ECO:0000313" key="7">
    <source>
        <dbReference type="Proteomes" id="UP000198866"/>
    </source>
</evidence>
<keyword evidence="7" id="KW-1185">Reference proteome</keyword>
<feature type="domain" description="HTH lysR-type" evidence="5">
    <location>
        <begin position="1"/>
        <end position="60"/>
    </location>
</feature>
<dbReference type="InterPro" id="IPR036390">
    <property type="entry name" value="WH_DNA-bd_sf"/>
</dbReference>
<dbReference type="Gene3D" id="1.10.10.10">
    <property type="entry name" value="Winged helix-like DNA-binding domain superfamily/Winged helix DNA-binding domain"/>
    <property type="match status" value="1"/>
</dbReference>
<dbReference type="FunFam" id="1.10.10.10:FF:000001">
    <property type="entry name" value="LysR family transcriptional regulator"/>
    <property type="match status" value="1"/>
</dbReference>
<sequence length="365" mass="39402">MNVSLQQLKVFVAVARQRSFTRAAREFDLTQSAVSRCVRELEEAIALRLFDRTTRQVELTTAGSRLERRIARLIEEIELTLREERAAHEEHTGLVVVACDPVLSSGWLPERLARCASAFPDLIVTAKEQPQHAVLSAIEQGEVDFGVLCDANIAGADVFHAQPLVSTPLCAVLPRVHPLACGAALRWEALRNTEHVMQLVTLNAEAGTRNATERALNTHRIDTQRANQCGHVAAALRMIELGLGVGVLPIDAHTSTLPVSLVARPLVPEVSVTTMLVRRRNRSLRPNADAVWSLFAGTDYPTGAAARASPRVSTVVSPVVSPVVNPLASQQVNSGAVSATQTTIQGATDEPMPLVPEGEALMRAS</sequence>
<evidence type="ECO:0000259" key="5">
    <source>
        <dbReference type="PROSITE" id="PS50931"/>
    </source>
</evidence>
<dbReference type="Pfam" id="PF00126">
    <property type="entry name" value="HTH_1"/>
    <property type="match status" value="1"/>
</dbReference>
<dbReference type="GO" id="GO:0005829">
    <property type="term" value="C:cytosol"/>
    <property type="evidence" value="ECO:0007669"/>
    <property type="project" value="TreeGrafter"/>
</dbReference>
<dbReference type="EMBL" id="FNYE01000015">
    <property type="protein sequence ID" value="SEJ65687.1"/>
    <property type="molecule type" value="Genomic_DNA"/>
</dbReference>
<evidence type="ECO:0000256" key="2">
    <source>
        <dbReference type="ARBA" id="ARBA00023015"/>
    </source>
</evidence>
<gene>
    <name evidence="6" type="ORF">SAMN05192539_10152</name>
</gene>
<dbReference type="PROSITE" id="PS50931">
    <property type="entry name" value="HTH_LYSR"/>
    <property type="match status" value="1"/>
</dbReference>
<dbReference type="PANTHER" id="PTHR30419">
    <property type="entry name" value="HTH-TYPE TRANSCRIPTIONAL REGULATOR YBHD"/>
    <property type="match status" value="1"/>
</dbReference>
<name>A0A1H7APB2_9BURK</name>
<dbReference type="SUPFAM" id="SSF53850">
    <property type="entry name" value="Periplasmic binding protein-like II"/>
    <property type="match status" value="1"/>
</dbReference>
<dbReference type="Gene3D" id="3.40.190.290">
    <property type="match status" value="1"/>
</dbReference>
<dbReference type="AlphaFoldDB" id="A0A1H7APB2"/>
<reference evidence="7" key="1">
    <citation type="submission" date="2016-10" db="EMBL/GenBank/DDBJ databases">
        <authorList>
            <person name="Varghese N."/>
            <person name="Submissions S."/>
        </authorList>
    </citation>
    <scope>NUCLEOTIDE SEQUENCE [LARGE SCALE GENOMIC DNA]</scope>
    <source>
        <strain evidence="7">LMG 26031</strain>
    </source>
</reference>
<evidence type="ECO:0000256" key="1">
    <source>
        <dbReference type="ARBA" id="ARBA00009437"/>
    </source>
</evidence>
<organism evidence="6 7">
    <name type="scientific">Paraburkholderia diazotrophica</name>
    <dbReference type="NCBI Taxonomy" id="667676"/>
    <lineage>
        <taxon>Bacteria</taxon>
        <taxon>Pseudomonadati</taxon>
        <taxon>Pseudomonadota</taxon>
        <taxon>Betaproteobacteria</taxon>
        <taxon>Burkholderiales</taxon>
        <taxon>Burkholderiaceae</taxon>
        <taxon>Paraburkholderia</taxon>
    </lineage>
</organism>
<dbReference type="InterPro" id="IPR036388">
    <property type="entry name" value="WH-like_DNA-bd_sf"/>
</dbReference>
<accession>A0A1H7APB2</accession>
<dbReference type="OrthoDB" id="8437302at2"/>
<evidence type="ECO:0000313" key="6">
    <source>
        <dbReference type="EMBL" id="SEJ65687.1"/>
    </source>
</evidence>
<dbReference type="Pfam" id="PF03466">
    <property type="entry name" value="LysR_substrate"/>
    <property type="match status" value="1"/>
</dbReference>
<dbReference type="SUPFAM" id="SSF46785">
    <property type="entry name" value="Winged helix' DNA-binding domain"/>
    <property type="match status" value="1"/>
</dbReference>
<dbReference type="STRING" id="667676.SAMN05192539_10152"/>
<dbReference type="PRINTS" id="PR00039">
    <property type="entry name" value="HTHLYSR"/>
</dbReference>
<dbReference type="GO" id="GO:0003677">
    <property type="term" value="F:DNA binding"/>
    <property type="evidence" value="ECO:0007669"/>
    <property type="project" value="UniProtKB-KW"/>
</dbReference>
<evidence type="ECO:0000256" key="4">
    <source>
        <dbReference type="ARBA" id="ARBA00023163"/>
    </source>
</evidence>